<dbReference type="EMBL" id="OB795696">
    <property type="protein sequence ID" value="CAD7432572.1"/>
    <property type="molecule type" value="Genomic_DNA"/>
</dbReference>
<sequence length="72" mass="8407">MRNSTNEDRPNGLHVHTSRGVSYEPMWENGEDEVLNELSMKPRKINMRLKLFEGGWDCLDVSQVKILVLMNF</sequence>
<reference evidence="1" key="1">
    <citation type="submission" date="2020-11" db="EMBL/GenBank/DDBJ databases">
        <authorList>
            <person name="Tran Van P."/>
        </authorList>
    </citation>
    <scope>NUCLEOTIDE SEQUENCE</scope>
</reference>
<dbReference type="AlphaFoldDB" id="A0A7R9EGD8"/>
<proteinExistence type="predicted"/>
<accession>A0A7R9EGD8</accession>
<organism evidence="1">
    <name type="scientific">Timema monikensis</name>
    <dbReference type="NCBI Taxonomy" id="170555"/>
    <lineage>
        <taxon>Eukaryota</taxon>
        <taxon>Metazoa</taxon>
        <taxon>Ecdysozoa</taxon>
        <taxon>Arthropoda</taxon>
        <taxon>Hexapoda</taxon>
        <taxon>Insecta</taxon>
        <taxon>Pterygota</taxon>
        <taxon>Neoptera</taxon>
        <taxon>Polyneoptera</taxon>
        <taxon>Phasmatodea</taxon>
        <taxon>Timematodea</taxon>
        <taxon>Timematoidea</taxon>
        <taxon>Timematidae</taxon>
        <taxon>Timema</taxon>
    </lineage>
</organism>
<evidence type="ECO:0000313" key="1">
    <source>
        <dbReference type="EMBL" id="CAD7432572.1"/>
    </source>
</evidence>
<protein>
    <submittedName>
        <fullName evidence="1">Uncharacterized protein</fullName>
    </submittedName>
</protein>
<name>A0A7R9EGD8_9NEOP</name>
<gene>
    <name evidence="1" type="ORF">TMSB3V08_LOCUS9277</name>
</gene>